<accession>A0ABW4R324</accession>
<gene>
    <name evidence="1" type="ORF">ACFSCT_01395</name>
</gene>
<evidence type="ECO:0000313" key="1">
    <source>
        <dbReference type="EMBL" id="MFD1880367.1"/>
    </source>
</evidence>
<dbReference type="RefSeq" id="WP_379139518.1">
    <property type="nucleotide sequence ID" value="NZ_JBHUEN010000005.1"/>
</dbReference>
<organism evidence="1 2">
    <name type="scientific">Paracoccus pacificus</name>
    <dbReference type="NCBI Taxonomy" id="1463598"/>
    <lineage>
        <taxon>Bacteria</taxon>
        <taxon>Pseudomonadati</taxon>
        <taxon>Pseudomonadota</taxon>
        <taxon>Alphaproteobacteria</taxon>
        <taxon>Rhodobacterales</taxon>
        <taxon>Paracoccaceae</taxon>
        <taxon>Paracoccus</taxon>
    </lineage>
</organism>
<reference evidence="2" key="1">
    <citation type="journal article" date="2019" name="Int. J. Syst. Evol. Microbiol.">
        <title>The Global Catalogue of Microorganisms (GCM) 10K type strain sequencing project: providing services to taxonomists for standard genome sequencing and annotation.</title>
        <authorList>
            <consortium name="The Broad Institute Genomics Platform"/>
            <consortium name="The Broad Institute Genome Sequencing Center for Infectious Disease"/>
            <person name="Wu L."/>
            <person name="Ma J."/>
        </authorList>
    </citation>
    <scope>NUCLEOTIDE SEQUENCE [LARGE SCALE GENOMIC DNA]</scope>
    <source>
        <strain evidence="2">CCUG 56029</strain>
    </source>
</reference>
<dbReference type="EMBL" id="JBHUEN010000005">
    <property type="protein sequence ID" value="MFD1880367.1"/>
    <property type="molecule type" value="Genomic_DNA"/>
</dbReference>
<comment type="caution">
    <text evidence="1">The sequence shown here is derived from an EMBL/GenBank/DDBJ whole genome shotgun (WGS) entry which is preliminary data.</text>
</comment>
<sequence length="80" mass="8967">MTYNPTTTPTRGRRGGLVAALGDGTKKLFAKIGQWMIAYGEIHARTRQIEALMKLSDAQLAARGLTRETIVRHVFRDRLI</sequence>
<evidence type="ECO:0000313" key="2">
    <source>
        <dbReference type="Proteomes" id="UP001597213"/>
    </source>
</evidence>
<name>A0ABW4R324_9RHOB</name>
<evidence type="ECO:0008006" key="3">
    <source>
        <dbReference type="Google" id="ProtNLM"/>
    </source>
</evidence>
<protein>
    <recommendedName>
        <fullName evidence="3">DUF1127 domain-containing protein</fullName>
    </recommendedName>
</protein>
<dbReference type="Proteomes" id="UP001597213">
    <property type="component" value="Unassembled WGS sequence"/>
</dbReference>
<proteinExistence type="predicted"/>
<keyword evidence="2" id="KW-1185">Reference proteome</keyword>